<dbReference type="Pfam" id="PF12775">
    <property type="entry name" value="AAA_7"/>
    <property type="match status" value="1"/>
</dbReference>
<dbReference type="Gene3D" id="6.10.140.1060">
    <property type="match status" value="1"/>
</dbReference>
<evidence type="ECO:0000256" key="8">
    <source>
        <dbReference type="ARBA" id="ARBA00023017"/>
    </source>
</evidence>
<dbReference type="Gene3D" id="1.20.920.20">
    <property type="match status" value="1"/>
</dbReference>
<dbReference type="Gene3D" id="1.20.140.100">
    <property type="entry name" value="Dynein heavy chain, N-terminal domain 2"/>
    <property type="match status" value="1"/>
</dbReference>
<evidence type="ECO:0000256" key="7">
    <source>
        <dbReference type="ARBA" id="ARBA00022840"/>
    </source>
</evidence>
<evidence type="ECO:0000313" key="18">
    <source>
        <dbReference type="Proteomes" id="UP000028582"/>
    </source>
</evidence>
<dbReference type="GO" id="GO:0005874">
    <property type="term" value="C:microtubule"/>
    <property type="evidence" value="ECO:0007669"/>
    <property type="project" value="UniProtKB-KW"/>
</dbReference>
<dbReference type="FunFam" id="3.40.50.300:FF:001275">
    <property type="entry name" value="Dynein heavy chain, putative"/>
    <property type="match status" value="1"/>
</dbReference>
<dbReference type="GO" id="GO:0008569">
    <property type="term" value="F:minus-end-directed microtubule motor activity"/>
    <property type="evidence" value="ECO:0007669"/>
    <property type="project" value="InterPro"/>
</dbReference>
<dbReference type="CDD" id="cd00102">
    <property type="entry name" value="IPT"/>
    <property type="match status" value="1"/>
</dbReference>
<evidence type="ECO:0000256" key="9">
    <source>
        <dbReference type="ARBA" id="ARBA00023054"/>
    </source>
</evidence>
<dbReference type="InterPro" id="IPR014756">
    <property type="entry name" value="Ig_E-set"/>
</dbReference>
<dbReference type="InterPro" id="IPR026983">
    <property type="entry name" value="DHC"/>
</dbReference>
<reference evidence="17 18" key="1">
    <citation type="submission" date="2013-11" db="EMBL/GenBank/DDBJ databases">
        <title>The Genome Sequence of Phytophthora parasitica P1976.</title>
        <authorList>
            <consortium name="The Broad Institute Genomics Platform"/>
            <person name="Russ C."/>
            <person name="Tyler B."/>
            <person name="Panabieres F."/>
            <person name="Shan W."/>
            <person name="Tripathy S."/>
            <person name="Grunwald N."/>
            <person name="Machado M."/>
            <person name="Johnson C.S."/>
            <person name="Walker B."/>
            <person name="Young S."/>
            <person name="Zeng Q."/>
            <person name="Gargeya S."/>
            <person name="Fitzgerald M."/>
            <person name="Haas B."/>
            <person name="Abouelleil A."/>
            <person name="Allen A.W."/>
            <person name="Alvarado L."/>
            <person name="Arachchi H.M."/>
            <person name="Berlin A.M."/>
            <person name="Chapman S.B."/>
            <person name="Gainer-Dewar J."/>
            <person name="Goldberg J."/>
            <person name="Griggs A."/>
            <person name="Gujja S."/>
            <person name="Hansen M."/>
            <person name="Howarth C."/>
            <person name="Imamovic A."/>
            <person name="Ireland A."/>
            <person name="Larimer J."/>
            <person name="McCowan C."/>
            <person name="Murphy C."/>
            <person name="Pearson M."/>
            <person name="Poon T.W."/>
            <person name="Priest M."/>
            <person name="Roberts A."/>
            <person name="Saif S."/>
            <person name="Shea T."/>
            <person name="Sisk P."/>
            <person name="Sykes S."/>
            <person name="Wortman J."/>
            <person name="Nusbaum C."/>
            <person name="Birren B."/>
        </authorList>
    </citation>
    <scope>NUCLEOTIDE SEQUENCE [LARGE SCALE GENOMIC DNA]</scope>
    <source>
        <strain evidence="17 18">P1976</strain>
    </source>
</reference>
<dbReference type="InterPro" id="IPR013602">
    <property type="entry name" value="Dynein_heavy_linker"/>
</dbReference>
<dbReference type="GO" id="GO:0030286">
    <property type="term" value="C:dynein complex"/>
    <property type="evidence" value="ECO:0007669"/>
    <property type="project" value="UniProtKB-KW"/>
</dbReference>
<evidence type="ECO:0000256" key="11">
    <source>
        <dbReference type="ARBA" id="ARBA00023175"/>
    </source>
</evidence>
<dbReference type="InterPro" id="IPR042228">
    <property type="entry name" value="Dynein_linker_3"/>
</dbReference>
<evidence type="ECO:0000256" key="5">
    <source>
        <dbReference type="ARBA" id="ARBA00022737"/>
    </source>
</evidence>
<dbReference type="Gene3D" id="1.10.8.720">
    <property type="entry name" value="Region D6 of dynein motor"/>
    <property type="match status" value="1"/>
</dbReference>
<dbReference type="Pfam" id="PF17857">
    <property type="entry name" value="AAA_lid_1"/>
    <property type="match status" value="1"/>
</dbReference>
<evidence type="ECO:0000256" key="6">
    <source>
        <dbReference type="ARBA" id="ARBA00022741"/>
    </source>
</evidence>
<dbReference type="Gene3D" id="2.120.10.80">
    <property type="entry name" value="Kelch-type beta propeller"/>
    <property type="match status" value="2"/>
</dbReference>
<dbReference type="InterPro" id="IPR001298">
    <property type="entry name" value="Filamin/ABP280_rpt"/>
</dbReference>
<evidence type="ECO:0000256" key="3">
    <source>
        <dbReference type="ARBA" id="ARBA00022490"/>
    </source>
</evidence>
<evidence type="ECO:0000256" key="10">
    <source>
        <dbReference type="ARBA" id="ARBA00023069"/>
    </source>
</evidence>
<dbReference type="InterPro" id="IPR041466">
    <property type="entry name" value="Dynein_AAA5_ext"/>
</dbReference>
<evidence type="ECO:0000256" key="1">
    <source>
        <dbReference type="ARBA" id="ARBA00004430"/>
    </source>
</evidence>
<dbReference type="InterPro" id="IPR035706">
    <property type="entry name" value="AAA_9"/>
</dbReference>
<keyword evidence="12" id="KW-0206">Cytoskeleton</keyword>
<dbReference type="SUPFAM" id="SSF81296">
    <property type="entry name" value="E set domains"/>
    <property type="match status" value="2"/>
</dbReference>
<dbReference type="Pfam" id="PF08393">
    <property type="entry name" value="DHC_N2"/>
    <property type="match status" value="1"/>
</dbReference>
<dbReference type="FunFam" id="1.20.920.30:FF:000002">
    <property type="entry name" value="Dynein axonemal heavy chain 3"/>
    <property type="match status" value="1"/>
</dbReference>
<dbReference type="SMART" id="SM00382">
    <property type="entry name" value="AAA"/>
    <property type="match status" value="3"/>
</dbReference>
<dbReference type="Gene3D" id="1.10.472.130">
    <property type="match status" value="1"/>
</dbReference>
<organism evidence="17 18">
    <name type="scientific">Phytophthora nicotianae P1976</name>
    <dbReference type="NCBI Taxonomy" id="1317066"/>
    <lineage>
        <taxon>Eukaryota</taxon>
        <taxon>Sar</taxon>
        <taxon>Stramenopiles</taxon>
        <taxon>Oomycota</taxon>
        <taxon>Peronosporomycetes</taxon>
        <taxon>Peronosporales</taxon>
        <taxon>Peronosporaceae</taxon>
        <taxon>Phytophthora</taxon>
    </lineage>
</organism>
<evidence type="ECO:0000256" key="15">
    <source>
        <dbReference type="SAM" id="Coils"/>
    </source>
</evidence>
<evidence type="ECO:0000256" key="13">
    <source>
        <dbReference type="ARBA" id="ARBA00023273"/>
    </source>
</evidence>
<protein>
    <recommendedName>
        <fullName evidence="16">AAA+ ATPase domain-containing protein</fullName>
    </recommendedName>
</protein>
<dbReference type="Gene3D" id="3.10.490.20">
    <property type="match status" value="1"/>
</dbReference>
<dbReference type="InterPro" id="IPR035699">
    <property type="entry name" value="AAA_6"/>
</dbReference>
<dbReference type="InterPro" id="IPR013783">
    <property type="entry name" value="Ig-like_fold"/>
</dbReference>
<dbReference type="InterPro" id="IPR041589">
    <property type="entry name" value="DNAH3_AAA_lid_1"/>
</dbReference>
<keyword evidence="9 15" id="KW-0175">Coiled coil</keyword>
<dbReference type="FunFam" id="1.10.8.710:FF:000001">
    <property type="entry name" value="Dynein axonemal heavy chain 2"/>
    <property type="match status" value="1"/>
</dbReference>
<dbReference type="InterPro" id="IPR003593">
    <property type="entry name" value="AAA+_ATPase"/>
</dbReference>
<dbReference type="Pfam" id="PF01833">
    <property type="entry name" value="TIG"/>
    <property type="match status" value="1"/>
</dbReference>
<gene>
    <name evidence="17" type="ORF">F444_01196</name>
</gene>
<dbReference type="Pfam" id="PF03028">
    <property type="entry name" value="Dynein_heavy"/>
    <property type="match status" value="1"/>
</dbReference>
<dbReference type="Gene3D" id="3.20.180.20">
    <property type="entry name" value="Dynein heavy chain, N-terminal domain 2"/>
    <property type="match status" value="1"/>
</dbReference>
<feature type="coiled-coil region" evidence="15">
    <location>
        <begin position="2677"/>
        <end position="2722"/>
    </location>
</feature>
<evidence type="ECO:0000256" key="14">
    <source>
        <dbReference type="PROSITE-ProRule" id="PRU00087"/>
    </source>
</evidence>
<dbReference type="GO" id="GO:0007018">
    <property type="term" value="P:microtubule-based movement"/>
    <property type="evidence" value="ECO:0007669"/>
    <property type="project" value="InterPro"/>
</dbReference>
<dbReference type="InterPro" id="IPR041658">
    <property type="entry name" value="AAA_lid_11"/>
</dbReference>
<dbReference type="Gene3D" id="1.10.8.710">
    <property type="match status" value="1"/>
</dbReference>
<dbReference type="PROSITE" id="PS50194">
    <property type="entry name" value="FILAMIN_REPEAT"/>
    <property type="match status" value="1"/>
</dbReference>
<keyword evidence="6" id="KW-0547">Nucleotide-binding</keyword>
<proteinExistence type="inferred from homology"/>
<accession>A0A081B1D3</accession>
<keyword evidence="11" id="KW-0505">Motor protein</keyword>
<keyword evidence="13" id="KW-0966">Cell projection</keyword>
<dbReference type="Pfam" id="PF12781">
    <property type="entry name" value="AAA_9"/>
    <property type="match status" value="1"/>
</dbReference>
<dbReference type="InterPro" id="IPR017868">
    <property type="entry name" value="Filamin/ABP280_repeat-like"/>
</dbReference>
<dbReference type="Gene3D" id="1.20.1270.280">
    <property type="match status" value="1"/>
</dbReference>
<feature type="coiled-coil region" evidence="15">
    <location>
        <begin position="2891"/>
        <end position="2939"/>
    </location>
</feature>
<keyword evidence="7" id="KW-0067">ATP-binding</keyword>
<name>A0A081B1D3_PHYNI</name>
<dbReference type="Pfam" id="PF18199">
    <property type="entry name" value="Dynein_C"/>
    <property type="match status" value="1"/>
</dbReference>
<dbReference type="InterPro" id="IPR027417">
    <property type="entry name" value="P-loop_NTPase"/>
</dbReference>
<dbReference type="PANTHER" id="PTHR45703">
    <property type="entry name" value="DYNEIN HEAVY CHAIN"/>
    <property type="match status" value="1"/>
</dbReference>
<dbReference type="PANTHER" id="PTHR45703:SF8">
    <property type="entry name" value="DYNEINS HEAVY CHAIN"/>
    <property type="match status" value="1"/>
</dbReference>
<dbReference type="OrthoDB" id="424310at2759"/>
<dbReference type="Gene3D" id="1.10.8.1220">
    <property type="match status" value="1"/>
</dbReference>
<dbReference type="SUPFAM" id="SSF117281">
    <property type="entry name" value="Kelch motif"/>
    <property type="match status" value="2"/>
</dbReference>
<dbReference type="InterPro" id="IPR042222">
    <property type="entry name" value="Dynein_2_N"/>
</dbReference>
<dbReference type="EMBL" id="ANJA01000206">
    <property type="protein sequence ID" value="ETO84944.1"/>
    <property type="molecule type" value="Genomic_DNA"/>
</dbReference>
<keyword evidence="10" id="KW-0969">Cilium</keyword>
<feature type="repeat" description="Filamin" evidence="14">
    <location>
        <begin position="492"/>
        <end position="603"/>
    </location>
</feature>
<keyword evidence="3" id="KW-0963">Cytoplasm</keyword>
<dbReference type="InterPro" id="IPR024317">
    <property type="entry name" value="Dynein_heavy_chain_D4_dom"/>
</dbReference>
<dbReference type="Gene3D" id="3.40.50.300">
    <property type="entry name" value="P-loop containing nucleotide triphosphate hydrolases"/>
    <property type="match status" value="5"/>
</dbReference>
<dbReference type="SMART" id="SM00557">
    <property type="entry name" value="IG_FLMN"/>
    <property type="match status" value="1"/>
</dbReference>
<dbReference type="InterPro" id="IPR015915">
    <property type="entry name" value="Kelch-typ_b-propeller"/>
</dbReference>
<feature type="coiled-coil region" evidence="15">
    <location>
        <begin position="3286"/>
        <end position="3313"/>
    </location>
</feature>
<dbReference type="InterPro" id="IPR004273">
    <property type="entry name" value="Dynein_heavy_D6_P-loop"/>
</dbReference>
<keyword evidence="5" id="KW-0677">Repeat</keyword>
<dbReference type="FunFam" id="3.40.50.300:FF:000049">
    <property type="entry name" value="Dynein, axonemal, heavy chain 5"/>
    <property type="match status" value="1"/>
</dbReference>
<dbReference type="Gene3D" id="2.60.40.10">
    <property type="entry name" value="Immunoglobulins"/>
    <property type="match status" value="2"/>
</dbReference>
<feature type="domain" description="AAA+ ATPase" evidence="16">
    <location>
        <begin position="2014"/>
        <end position="2172"/>
    </location>
</feature>
<dbReference type="Gene3D" id="1.20.58.1120">
    <property type="match status" value="1"/>
</dbReference>
<dbReference type="GO" id="GO:0005524">
    <property type="term" value="F:ATP binding"/>
    <property type="evidence" value="ECO:0007669"/>
    <property type="project" value="UniProtKB-KW"/>
</dbReference>
<keyword evidence="4" id="KW-0493">Microtubule</keyword>
<dbReference type="Pfam" id="PF17852">
    <property type="entry name" value="Dynein_AAA_lid"/>
    <property type="match status" value="1"/>
</dbReference>
<dbReference type="InterPro" id="IPR041228">
    <property type="entry name" value="Dynein_C"/>
</dbReference>
<evidence type="ECO:0000259" key="16">
    <source>
        <dbReference type="SMART" id="SM00382"/>
    </source>
</evidence>
<dbReference type="Pfam" id="PF24681">
    <property type="entry name" value="Kelch_KLHDC2_KLHL20_DRC7"/>
    <property type="match status" value="2"/>
</dbReference>
<dbReference type="Gene3D" id="1.20.920.30">
    <property type="match status" value="1"/>
</dbReference>
<dbReference type="Pfam" id="PF12780">
    <property type="entry name" value="AAA_8"/>
    <property type="match status" value="1"/>
</dbReference>
<sequence>MQFISQSMVRKSTSSTSKVSIGATPKTFTPILHSMAEAPGVGVGSAPTLRWSKLEAVARRNEEPPTRRSGHSLSIVGSSGYLFGGCDYAEPPGPTNDLFALKINANAPSEWERLRSPLNGAWPPPRWKHSATVVDNKIYIFGGFQSSSARFNDLWIFNPITLDWSQSGAGSGGLNSNIHRASVAKPVAATLPAPRGAHSAVAIRRNIYVFGGYGGTGYSRRDFDDLYMLRTDDLSWTKVTSKGKPPDKRAGHQACAVDDLMLVCGGWNSVAQFNDLHIFDSTVNSWTLVEGTHMATTLPRWNHACCAVLAIPHAKVFVFGGVVGESNNYNAQGSYMNDLSVLDTGEMSWSIPEIEGTPPCGRSDTTLAYDDKGSRLIVFGGWANAWLNDIFYLDVSCVVGPPYGITGIFPDFGPITGGTPLVIEGIDFVNKAVTIRFSCRKGAVDVPGEYINDHTLNVETPDFTAYPAGDVQVRVALQGDSFTTTFQTYNYFSVTHAPLCFAYGPGVLSGGASGEPTCFIVQARDAQHNLRTRGGDEFIVEISADESGPMFLPSLQIQDLINGKYLVSYTVPSPGEYQVKIEFQGTFGGNAGLIRGSPYTATFDDIVTREMNLMTGKLVLDQVFHDLQGLQQSTRECNIGLEQPMSDPTWTPDQVTAALIQLKEHVFMVEKRGEAISLSIEELRAEIAFLKDAGIVVTKEQDILMAIENAWGEVLKKVPAASNRIAPLIATQSVKFRDEVANYMEELQAKEAQIKTKSFWSYSTGVNASITLIKEEQINAEKDEVVLKQKKHIAEILECEELMDPCASILSSIQRTLGHCHQMWESISEVTRKIDLSREIPWSMIDGIVLEEEAKAFLSLVKATHKDIRDCDAFKKFERLVKDFLSTCPLFQALRHPSMRRRHWQDLIAVTGKTFECPDDNPSLKFTDILALNLHEFQRDVEEITDRAQKEAKQESVLQELENRWSNICLTMTPYKDTTVPLLHMAEDDVEMLESDQLLVQGMASGRNSFFQEQTQQWRSKLLLVSEIVGALLDIQRSWSYLEPLFMQSEEVKRELPDEATRFEKVDELVRQTLEQMWDQEPPGNVLLACQLPGLLELLNDLRARLEKCQQALKEYLDSKRRMFPRFYFISEADLLDILSNGSNPQKIMIHLEKVFLATHTLLLEKERNGSMLATHFISNDAAKETISFENKVHLEGKVEVYMQTILESMQLTLKGHVTRSIARFPEQNRLEWLLQKVLPATEGATNKDNMDAAQIALLVAGIEYARSVESTFELLSKGHATAMKELLDKIVIQLTDLIKLTQTNLPKGDRQRAMCMITMDAHSRDIVQKLLYEEITTPSSFIWQSQLKQRRSDHQNHTYLEICDATFDYGFEYLGNGPRLVITPLTDRIYVTATQALHIQMGCAPAGPAGTGKTETTKDLANMVGKICYVFNCSPEMDYKNLGNIFKGLASAGAWGCFDEFNRLAPEVLSVCSVQFKAVCDGIRSESDRVVVEGDSVKLDPTCGTFITMNPGYLGRSELPEGLKALFRPITVMAPDLVLICENMLMAEGFREAKLLAAKFFSLYSLLRGLLSKQDHYDWGLRAVKSVLVVAGSFKRAEPKLSEQEILMRSLRDFNLPKIVKQDLLVFNGLLSDLFPNLNLPRKIDESMEKYVHVACEDRGLWPHEQFRLKVIQLEELLAIRHCVFIMGPPGSGKTECCETLVAARKKKGEEYVTKVIDLNPKAVSTEDLYGYMVLGTREWKDGLLSKIMRDVASGSATDTRPKWIVLDGDLDANWIESMNSVMDDNKMLTLASNERIPVKPNMRLLFEIRDLKYATPATVSRAGILYISDDDGFQWRSFLASWVATKGTSVQQRTALGEAMNKYIDPIIAFVKQSCKTIVPMQEITLVHTYLYFLDAILDAETLRDSKKVDILSGFISVWAFGAALTITDDGTDYRKLFSEWWRSEFKHIKFPARDTVFDYWLDPTTLSFDTWRASPYFKAVHFDGSVSMSSVTVPTPETASITSWMSIMVREERPFMLCGNAGTGKTQLIQGLLNNLDCRGAASSSTTSTKGPAASMSVNFNYYTNAYALQAILESKLSKRVGSTFGPTVGDQLIYFLDDLNLPQVDPYGTQSAIALLRQYLDYGHWYDRAKFSLKQIVNVQFLSCMNPNAGSFSINPRLQRHFVTFALPQLSAASLQVIYTTFLEGYVADFVEDIRKMSQPILKAALNLHVQVCSTFRKTAANFHYEFNIRHVANVFQGLLMAKPPTFEDPLKFALLWIHESARVYGDRLVSTQDQAKFTSIVQQQARKCFPALNFMRYFAPVSSGSENGNESSLLQTDPILFCHFANGLRTNEYDQVVSFQVLHATVEEALSEYNELNGKMDLVLFKDALEHIARIVRIISNPSGHALLVGVGGSGRKSLARLSAFICGYSLVEITITQAYSLLDFKTDLQNMFVKAGVKGDGVVFLFDDNQIKNERMLVYLNDLLSSGNIPDLYNADEQTNLIQQFQPKMIAALAASAAADPQSDSSAAMNLSTEGSEKERAWRWFIQEIKRNLHVVLCFSPATSDFRMRARKFPALVNCVLIDWFQPWPKEALRSVAARFLSFNNFPQLNPPEHVAIAVQNFMPFAFQSTNTVAKEFLAHEKRHVYSTPKSYLECLILYRRLLVQKHSSHQKAMQRLQSGLEKMESTGEIVATMEEELKRTLEEAEKKKVIVEELAARLRKEKEVVENETARANVEREKCAVIQTDVSVKKADTEADLAQAQPMVDAAMAALDTLNKKDLGSCKTMAKPPAGVGDIFGAVVVLFAGVNPSIIIQKNGKVKDKDRSWEASKKALLGNINALVEELKGFKELVDNQQVPEVNWKEIRPFLQLEYFNVEAIEKKNSAAAGLCAWVINIVAYYDAIVVVEPKKRALEEANEKLRVANERLELVNQKVAALEEKLSILTEEFDKINNEVLDAVAQLERGKLRMELARRLANALGSESERWAHELEQLRVSADMLVCDVLIAASIVSYVGAFTKPFRDLLINDKWLPFLRKSLTDKLSKGDKDKDKAPLTAMTEDGNPLQILATQSEIAEWNTKGLPSDRVSVENGAILRNSSRAPLLIDPQLQGIYWLREMEKHARRAAPSSLQVVRQDQPNLTILLETAVEHGYTVIVENMGEKLEVCLWPVISRSTTVRGHKTLLKMGDKLIELHPDFRFYLHTKLSNPHYPPELQAETTMINFAVTQQGLEDQLLSLVVRKEWPKIAKVRTALIHQQNEFKIRIQTLEDRILSSLADAEGDVTENVQVITDLETTKATAQEIAKKAAKATEYEVQINELSAKYQSVANRGALLFFIMNGMHRMHSYYVYSLNAYVVIFQRGIDLVQPEKDPGRPPSTSGGGLLGRLKAAAKKVIVSQRFQWNSDLLLADRVVENNSEQDLDVLMKETDQQEKPSDAQVEARCIQLKNSITDVVFNYIRRGLFEKDKLTLATQLCFAILRSEMKIEAVDVRQLVTCGTANDMGSGMGLLSEWMAETTWLRVRKLEGNITGLQKLTTFMRSDSDEWREWCDAEKPELKPLPGQYKTSITPIQLLHLVRVLRPDRMIFALRSFLSDTFGKQMVQQPPFDMEAAYQETSASTPMFFVLFPGVDPTSWVEALGKKFEFTYERGNLTNISMGQGQEEYADNVLMKSSREGSWVILQNIHLMQSWVPRLERTLEVYSVSADQNFRCFLSSEGPALASLSNLPESLLQSCIKVANEAPTDLKSNLRRAWANFSVQQLEDCAQPNEYQGCLFALCFFHALVLGRRRFGCQGWSRPYSFNTGDLLICSDVLRRYLDTAAASRSRSLPWDDLRYIFGEIMYGGHITDHWDRITNNTYLNEVFTREILQGKELTAGFKCPDPFTYSYTKYVDYIETKLPSESPTVYGLHPNAEVGYLVEAANELFATIAKFQPSTGPTPSPSGIASKNAGGLANENSQVYAIVEELLEKLPPEIDLADLQAKAEPLLTTDQSPYVVVALQEAARMHTLLHEIQTSLIELTKGIQGTLNMTEPMEDLMAALLINQVPGRNVLHMCSWERYAWWSRKSLSLWFADLLDRIQFLSNWTSEFRLPYSMWISGLFNPTAFLTAIKQCSARTHGIPLDSMAIETHITPITEAEGAESYPEMGTYIHGLFMEGARWEFPMKDGEKTSPFSYEVDSIPCGGHLVDPMPKELLPATPVIYARAVVIDSKWEATAVGHFRRNKDVFDCPVYQTTLRGPTYVFLATLNTIHPKAKWTLAGVALVMQRDS</sequence>
<comment type="caution">
    <text evidence="17">The sequence shown here is derived from an EMBL/GenBank/DDBJ whole genome shotgun (WGS) entry which is preliminary data.</text>
</comment>
<dbReference type="Pfam" id="PF12777">
    <property type="entry name" value="MT"/>
    <property type="match status" value="1"/>
</dbReference>
<dbReference type="Proteomes" id="UP000028582">
    <property type="component" value="Unassembled WGS sequence"/>
</dbReference>
<dbReference type="InterPro" id="IPR043157">
    <property type="entry name" value="Dynein_AAA1S"/>
</dbReference>
<dbReference type="GO" id="GO:0045505">
    <property type="term" value="F:dynein intermediate chain binding"/>
    <property type="evidence" value="ECO:0007669"/>
    <property type="project" value="InterPro"/>
</dbReference>
<comment type="subcellular location">
    <subcellularLocation>
        <location evidence="1">Cytoplasm</location>
        <location evidence="1">Cytoskeleton</location>
        <location evidence="1">Cilium axoneme</location>
    </subcellularLocation>
</comment>
<dbReference type="InterPro" id="IPR042219">
    <property type="entry name" value="AAA_lid_11_sf"/>
</dbReference>
<evidence type="ECO:0000313" key="17">
    <source>
        <dbReference type="EMBL" id="ETO84944.1"/>
    </source>
</evidence>
<dbReference type="FunFam" id="3.40.50.300:FF:000738">
    <property type="entry name" value="Dynein heavy chain axonemal"/>
    <property type="match status" value="1"/>
</dbReference>
<dbReference type="Pfam" id="PF12774">
    <property type="entry name" value="AAA_6"/>
    <property type="match status" value="1"/>
</dbReference>
<evidence type="ECO:0000256" key="4">
    <source>
        <dbReference type="ARBA" id="ARBA00022701"/>
    </source>
</evidence>
<dbReference type="Pfam" id="PF18198">
    <property type="entry name" value="AAA_lid_11"/>
    <property type="match status" value="1"/>
</dbReference>
<feature type="domain" description="AAA+ ATPase" evidence="16">
    <location>
        <begin position="1400"/>
        <end position="1538"/>
    </location>
</feature>
<dbReference type="GO" id="GO:0005930">
    <property type="term" value="C:axoneme"/>
    <property type="evidence" value="ECO:0007669"/>
    <property type="project" value="UniProtKB-SubCell"/>
</dbReference>
<dbReference type="GO" id="GO:0051959">
    <property type="term" value="F:dynein light intermediate chain binding"/>
    <property type="evidence" value="ECO:0007669"/>
    <property type="project" value="InterPro"/>
</dbReference>
<dbReference type="Pfam" id="PF00630">
    <property type="entry name" value="Filamin"/>
    <property type="match status" value="1"/>
</dbReference>
<dbReference type="InterPro" id="IPR043160">
    <property type="entry name" value="Dynein_C_barrel"/>
</dbReference>
<keyword evidence="8" id="KW-0243">Dynein</keyword>
<comment type="similarity">
    <text evidence="2">Belongs to the dynein heavy chain family.</text>
</comment>
<dbReference type="InterPro" id="IPR024743">
    <property type="entry name" value="Dynein_HC_stalk"/>
</dbReference>
<evidence type="ECO:0000256" key="12">
    <source>
        <dbReference type="ARBA" id="ARBA00023212"/>
    </source>
</evidence>
<feature type="domain" description="AAA+ ATPase" evidence="16">
    <location>
        <begin position="1681"/>
        <end position="1917"/>
    </location>
</feature>
<dbReference type="InterPro" id="IPR002909">
    <property type="entry name" value="IPT_dom"/>
</dbReference>
<dbReference type="SUPFAM" id="SSF52540">
    <property type="entry name" value="P-loop containing nucleoside triphosphate hydrolases"/>
    <property type="match status" value="4"/>
</dbReference>
<evidence type="ECO:0000256" key="2">
    <source>
        <dbReference type="ARBA" id="ARBA00008887"/>
    </source>
</evidence>
<dbReference type="Gene3D" id="1.10.287.2620">
    <property type="match status" value="1"/>
</dbReference>